<accession>A0AAE3SX36</accession>
<reference evidence="5" key="1">
    <citation type="submission" date="2023-01" db="EMBL/GenBank/DDBJ databases">
        <title>Xenophilus mangrovi sp. nov., isolated from soil of Mangrove nature reserve.</title>
        <authorList>
            <person name="Xu S."/>
            <person name="Liu Z."/>
            <person name="Xu Y."/>
        </authorList>
    </citation>
    <scope>NUCLEOTIDE SEQUENCE</scope>
    <source>
        <strain evidence="5">YW8</strain>
    </source>
</reference>
<dbReference type="SUPFAM" id="SSF53335">
    <property type="entry name" value="S-adenosyl-L-methionine-dependent methyltransferases"/>
    <property type="match status" value="1"/>
</dbReference>
<dbReference type="InterPro" id="IPR001091">
    <property type="entry name" value="RM_Methyltransferase"/>
</dbReference>
<keyword evidence="2" id="KW-0808">Transferase</keyword>
<dbReference type="GO" id="GO:0008170">
    <property type="term" value="F:N-methyltransferase activity"/>
    <property type="evidence" value="ECO:0007669"/>
    <property type="project" value="InterPro"/>
</dbReference>
<evidence type="ECO:0000313" key="5">
    <source>
        <dbReference type="EMBL" id="MDA7414737.1"/>
    </source>
</evidence>
<comment type="caution">
    <text evidence="5">The sequence shown here is derived from an EMBL/GenBank/DDBJ whole genome shotgun (WGS) entry which is preliminary data.</text>
</comment>
<keyword evidence="6" id="KW-1185">Reference proteome</keyword>
<dbReference type="InterPro" id="IPR002941">
    <property type="entry name" value="DNA_methylase_N4/N6"/>
</dbReference>
<name>A0AAE3SX36_9BURK</name>
<dbReference type="EMBL" id="JAQIPB010000001">
    <property type="protein sequence ID" value="MDA7414737.1"/>
    <property type="molecule type" value="Genomic_DNA"/>
</dbReference>
<proteinExistence type="inferred from homology"/>
<comment type="similarity">
    <text evidence="3">Belongs to the N(4)/N(6)-methyltransferase family.</text>
</comment>
<dbReference type="Proteomes" id="UP001212602">
    <property type="component" value="Unassembled WGS sequence"/>
</dbReference>
<dbReference type="CDD" id="cd02440">
    <property type="entry name" value="AdoMet_MTases"/>
    <property type="match status" value="1"/>
</dbReference>
<evidence type="ECO:0000256" key="2">
    <source>
        <dbReference type="ARBA" id="ARBA00022679"/>
    </source>
</evidence>
<dbReference type="Pfam" id="PF01555">
    <property type="entry name" value="N6_N4_Mtase"/>
    <property type="match status" value="1"/>
</dbReference>
<dbReference type="GO" id="GO:0032259">
    <property type="term" value="P:methylation"/>
    <property type="evidence" value="ECO:0007669"/>
    <property type="project" value="UniProtKB-KW"/>
</dbReference>
<sequence length="348" mass="37826">MDERSWMRLDAEPSAHALPRALAAHDPLGGRDIGWVTQMQPFVRHFSRPGDTVFDPFAGAGTTLLAAQLEGRQALGCEVDAGRVALIGQRFAQLGLPAPPVIASSCDQLGDEALPRFDLCLSNVPYFGCDWPGEAQAGQLYGSDSYAAHLAGLRAVFHRVGQRLPEGGFCIAMVQNLRLGGRMLPLAFDLAQILGSLFVLQEERVIVYERPGAAGAALPAFDTRTDRSHEYALIARKQREAVDLHATAALLRALRAEGHAFTLFGSFARWLADPASATPADADLRVAADEATLGPLLAALAARGFALHSWGERVPLPLVMAPWRGRHYFRATRVDRQGRRVQLDLCYE</sequence>
<evidence type="ECO:0000313" key="6">
    <source>
        <dbReference type="Proteomes" id="UP001212602"/>
    </source>
</evidence>
<dbReference type="PRINTS" id="PR00508">
    <property type="entry name" value="S21N4MTFRASE"/>
</dbReference>
<dbReference type="EC" id="2.1.1.-" evidence="3"/>
<organism evidence="5 6">
    <name type="scientific">Xenophilus arseniciresistens</name>
    <dbReference type="NCBI Taxonomy" id="1283306"/>
    <lineage>
        <taxon>Bacteria</taxon>
        <taxon>Pseudomonadati</taxon>
        <taxon>Pseudomonadota</taxon>
        <taxon>Betaproteobacteria</taxon>
        <taxon>Burkholderiales</taxon>
        <taxon>Comamonadaceae</taxon>
        <taxon>Xenophilus</taxon>
    </lineage>
</organism>
<keyword evidence="1 5" id="KW-0489">Methyltransferase</keyword>
<evidence type="ECO:0000256" key="1">
    <source>
        <dbReference type="ARBA" id="ARBA00022603"/>
    </source>
</evidence>
<dbReference type="GO" id="GO:0003677">
    <property type="term" value="F:DNA binding"/>
    <property type="evidence" value="ECO:0007669"/>
    <property type="project" value="InterPro"/>
</dbReference>
<gene>
    <name evidence="5" type="ORF">PGB34_00040</name>
</gene>
<dbReference type="RefSeq" id="WP_271426019.1">
    <property type="nucleotide sequence ID" value="NZ_JAQIPB010000001.1"/>
</dbReference>
<dbReference type="AlphaFoldDB" id="A0AAE3SX36"/>
<protein>
    <recommendedName>
        <fullName evidence="3">Methyltransferase</fullName>
        <ecNumber evidence="3">2.1.1.-</ecNumber>
    </recommendedName>
</protein>
<dbReference type="InterPro" id="IPR029063">
    <property type="entry name" value="SAM-dependent_MTases_sf"/>
</dbReference>
<evidence type="ECO:0000259" key="4">
    <source>
        <dbReference type="Pfam" id="PF01555"/>
    </source>
</evidence>
<dbReference type="Gene3D" id="3.40.50.150">
    <property type="entry name" value="Vaccinia Virus protein VP39"/>
    <property type="match status" value="1"/>
</dbReference>
<feature type="domain" description="DNA methylase N-4/N-6" evidence="4">
    <location>
        <begin position="39"/>
        <end position="86"/>
    </location>
</feature>
<evidence type="ECO:0000256" key="3">
    <source>
        <dbReference type="RuleBase" id="RU362026"/>
    </source>
</evidence>